<dbReference type="PANTHER" id="PTHR43669:SF12">
    <property type="entry name" value="BLR5618 PROTEIN"/>
    <property type="match status" value="1"/>
</dbReference>
<proteinExistence type="inferred from homology"/>
<dbReference type="EMBL" id="PGFE01000002">
    <property type="protein sequence ID" value="PJJ74113.1"/>
    <property type="molecule type" value="Genomic_DNA"/>
</dbReference>
<dbReference type="GO" id="GO:0016491">
    <property type="term" value="F:oxidoreductase activity"/>
    <property type="evidence" value="ECO:0007669"/>
    <property type="project" value="UniProtKB-KW"/>
</dbReference>
<evidence type="ECO:0000256" key="2">
    <source>
        <dbReference type="ARBA" id="ARBA00023002"/>
    </source>
</evidence>
<dbReference type="Proteomes" id="UP000231693">
    <property type="component" value="Unassembled WGS sequence"/>
</dbReference>
<evidence type="ECO:0000313" key="4">
    <source>
        <dbReference type="Proteomes" id="UP000231693"/>
    </source>
</evidence>
<comment type="caution">
    <text evidence="3">The sequence shown here is derived from an EMBL/GenBank/DDBJ whole genome shotgun (WGS) entry which is preliminary data.</text>
</comment>
<evidence type="ECO:0000313" key="3">
    <source>
        <dbReference type="EMBL" id="PJJ74113.1"/>
    </source>
</evidence>
<reference evidence="3 4" key="1">
    <citation type="submission" date="2017-11" db="EMBL/GenBank/DDBJ databases">
        <title>Genomic Encyclopedia of Archaeal and Bacterial Type Strains, Phase II (KMG-II): From Individual Species to Whole Genera.</title>
        <authorList>
            <person name="Goeker M."/>
        </authorList>
    </citation>
    <scope>NUCLEOTIDE SEQUENCE [LARGE SCALE GENOMIC DNA]</scope>
    <source>
        <strain evidence="3 4">DSM 25478</strain>
    </source>
</reference>
<organism evidence="3 4">
    <name type="scientific">Sediminihabitans luteus</name>
    <dbReference type="NCBI Taxonomy" id="1138585"/>
    <lineage>
        <taxon>Bacteria</taxon>
        <taxon>Bacillati</taxon>
        <taxon>Actinomycetota</taxon>
        <taxon>Actinomycetes</taxon>
        <taxon>Micrococcales</taxon>
        <taxon>Cellulomonadaceae</taxon>
        <taxon>Sediminihabitans</taxon>
    </lineage>
</organism>
<accession>A0A2M9CQA9</accession>
<evidence type="ECO:0008006" key="5">
    <source>
        <dbReference type="Google" id="ProtNLM"/>
    </source>
</evidence>
<keyword evidence="2" id="KW-0560">Oxidoreductase</keyword>
<dbReference type="Gene3D" id="3.40.50.720">
    <property type="entry name" value="NAD(P)-binding Rossmann-like Domain"/>
    <property type="match status" value="1"/>
</dbReference>
<dbReference type="PANTHER" id="PTHR43669">
    <property type="entry name" value="5-KETO-D-GLUCONATE 5-REDUCTASE"/>
    <property type="match status" value="1"/>
</dbReference>
<dbReference type="InterPro" id="IPR036291">
    <property type="entry name" value="NAD(P)-bd_dom_sf"/>
</dbReference>
<evidence type="ECO:0000256" key="1">
    <source>
        <dbReference type="ARBA" id="ARBA00006484"/>
    </source>
</evidence>
<name>A0A2M9CQA9_9CELL</name>
<dbReference type="SUPFAM" id="SSF51735">
    <property type="entry name" value="NAD(P)-binding Rossmann-fold domains"/>
    <property type="match status" value="1"/>
</dbReference>
<protein>
    <recommendedName>
        <fullName evidence="5">Short subunit dehydrogenase</fullName>
    </recommendedName>
</protein>
<comment type="similarity">
    <text evidence="1">Belongs to the short-chain dehydrogenases/reductases (SDR) family.</text>
</comment>
<keyword evidence="4" id="KW-1185">Reference proteome</keyword>
<sequence length="210" mass="21416">MLGATGLVGGAVARALRADGVPVLAAGRDQDRLAALAHEGCATTRLGEPALLGQDVARFAATHGVQGVVAAIGGWWIGDRLLDLDPTTWEAMLASHLTAHLDAARTLAPHLPPGAAWVVLNGAASSEPMAHSGPVSVTGAGLHMLVEVLRAEEPPGGTRFHEVVVDHAIAGDDRNLDPAVEVPLDAVVATVLARLPHDAAPGVVHVPARA</sequence>
<dbReference type="AlphaFoldDB" id="A0A2M9CQA9"/>
<gene>
    <name evidence="3" type="ORF">CLV28_1602</name>
</gene>